<dbReference type="Proteomes" id="UP000087171">
    <property type="component" value="Chromosome Ca3"/>
</dbReference>
<dbReference type="OrthoDB" id="392571at2759"/>
<keyword evidence="1" id="KW-0677">Repeat</keyword>
<keyword evidence="3" id="KW-0694">RNA-binding</keyword>
<proteinExistence type="predicted"/>
<dbReference type="GO" id="GO:0000056">
    <property type="term" value="P:ribosomal small subunit export from nucleus"/>
    <property type="evidence" value="ECO:0007669"/>
    <property type="project" value="TreeGrafter"/>
</dbReference>
<dbReference type="PANTHER" id="PTHR13102">
    <property type="entry name" value="NUCLEOLAR PROTEIN 9"/>
    <property type="match status" value="1"/>
</dbReference>
<dbReference type="Pfam" id="PF22493">
    <property type="entry name" value="PUF_NOP9"/>
    <property type="match status" value="1"/>
</dbReference>
<dbReference type="GeneID" id="101495083"/>
<dbReference type="InterPro" id="IPR040000">
    <property type="entry name" value="NOP9"/>
</dbReference>
<dbReference type="KEGG" id="cam:101495083"/>
<dbReference type="GO" id="GO:0000472">
    <property type="term" value="P:endonucleolytic cleavage to generate mature 5'-end of SSU-rRNA from (SSU-rRNA, 5.8S rRNA, LSU-rRNA)"/>
    <property type="evidence" value="ECO:0007669"/>
    <property type="project" value="TreeGrafter"/>
</dbReference>
<organism evidence="6 7">
    <name type="scientific">Cicer arietinum</name>
    <name type="common">Chickpea</name>
    <name type="synonym">Garbanzo</name>
    <dbReference type="NCBI Taxonomy" id="3827"/>
    <lineage>
        <taxon>Eukaryota</taxon>
        <taxon>Viridiplantae</taxon>
        <taxon>Streptophyta</taxon>
        <taxon>Embryophyta</taxon>
        <taxon>Tracheophyta</taxon>
        <taxon>Spermatophyta</taxon>
        <taxon>Magnoliopsida</taxon>
        <taxon>eudicotyledons</taxon>
        <taxon>Gunneridae</taxon>
        <taxon>Pentapetalae</taxon>
        <taxon>rosids</taxon>
        <taxon>fabids</taxon>
        <taxon>Fabales</taxon>
        <taxon>Fabaceae</taxon>
        <taxon>Papilionoideae</taxon>
        <taxon>50 kb inversion clade</taxon>
        <taxon>NPAAA clade</taxon>
        <taxon>Hologalegina</taxon>
        <taxon>IRL clade</taxon>
        <taxon>Cicereae</taxon>
        <taxon>Cicer</taxon>
    </lineage>
</organism>
<feature type="region of interest" description="Disordered" evidence="5">
    <location>
        <begin position="631"/>
        <end position="655"/>
    </location>
</feature>
<evidence type="ECO:0000256" key="4">
    <source>
        <dbReference type="PROSITE-ProRule" id="PRU00317"/>
    </source>
</evidence>
<evidence type="ECO:0000256" key="2">
    <source>
        <dbReference type="ARBA" id="ARBA00022845"/>
    </source>
</evidence>
<dbReference type="GO" id="GO:0006417">
    <property type="term" value="P:regulation of translation"/>
    <property type="evidence" value="ECO:0007669"/>
    <property type="project" value="UniProtKB-KW"/>
</dbReference>
<dbReference type="GO" id="GO:0003723">
    <property type="term" value="F:RNA binding"/>
    <property type="evidence" value="ECO:0007669"/>
    <property type="project" value="UniProtKB-KW"/>
</dbReference>
<evidence type="ECO:0000313" key="7">
    <source>
        <dbReference type="RefSeq" id="XP_004492702.1"/>
    </source>
</evidence>
<reference evidence="6" key="1">
    <citation type="journal article" date="2013" name="Nat. Biotechnol.">
        <title>Draft genome sequence of chickpea (Cicer arietinum) provides a resource for trait improvement.</title>
        <authorList>
            <person name="Varshney R.K."/>
            <person name="Song C."/>
            <person name="Saxena R.K."/>
            <person name="Azam S."/>
            <person name="Yu S."/>
            <person name="Sharpe A.G."/>
            <person name="Cannon S."/>
            <person name="Baek J."/>
            <person name="Rosen B.D."/>
            <person name="Tar'an B."/>
            <person name="Millan T."/>
            <person name="Zhang X."/>
            <person name="Ramsay L.D."/>
            <person name="Iwata A."/>
            <person name="Wang Y."/>
            <person name="Nelson W."/>
            <person name="Farmer A.D."/>
            <person name="Gaur P.M."/>
            <person name="Soderlund C."/>
            <person name="Penmetsa R.V."/>
            <person name="Xu C."/>
            <person name="Bharti A.K."/>
            <person name="He W."/>
            <person name="Winter P."/>
            <person name="Zhao S."/>
            <person name="Hane J.K."/>
            <person name="Carrasquilla-Garcia N."/>
            <person name="Condie J.A."/>
            <person name="Upadhyaya H.D."/>
            <person name="Luo M.C."/>
            <person name="Thudi M."/>
            <person name="Gowda C.L."/>
            <person name="Singh N.P."/>
            <person name="Lichtenzveig J."/>
            <person name="Gali K.K."/>
            <person name="Rubio J."/>
            <person name="Nadarajan N."/>
            <person name="Dolezel J."/>
            <person name="Bansal K.C."/>
            <person name="Xu X."/>
            <person name="Edwards D."/>
            <person name="Zhang G."/>
            <person name="Kahl G."/>
            <person name="Gil J."/>
            <person name="Singh K.B."/>
            <person name="Datta S.K."/>
            <person name="Jackson S.A."/>
            <person name="Wang J."/>
            <person name="Cook D.R."/>
        </authorList>
    </citation>
    <scope>NUCLEOTIDE SEQUENCE [LARGE SCALE GENOMIC DNA]</scope>
    <source>
        <strain evidence="6">cv. CDC Frontier</strain>
    </source>
</reference>
<feature type="region of interest" description="Disordered" evidence="5">
    <location>
        <begin position="1"/>
        <end position="64"/>
    </location>
</feature>
<feature type="region of interest" description="Disordered" evidence="5">
    <location>
        <begin position="668"/>
        <end position="744"/>
    </location>
</feature>
<gene>
    <name evidence="7" type="primary">LOC101495083</name>
</gene>
<dbReference type="GO" id="GO:0000480">
    <property type="term" value="P:endonucleolytic cleavage in 5'-ETS of tricistronic rRNA transcript (SSU-rRNA, 5.8S rRNA, LSU-rRNA)"/>
    <property type="evidence" value="ECO:0007669"/>
    <property type="project" value="TreeGrafter"/>
</dbReference>
<dbReference type="InterPro" id="IPR001313">
    <property type="entry name" value="Pumilio_RNA-bd_rpt"/>
</dbReference>
<dbReference type="SUPFAM" id="SSF48371">
    <property type="entry name" value="ARM repeat"/>
    <property type="match status" value="1"/>
</dbReference>
<reference evidence="7" key="2">
    <citation type="submission" date="2025-08" db="UniProtKB">
        <authorList>
            <consortium name="RefSeq"/>
        </authorList>
    </citation>
    <scope>IDENTIFICATION</scope>
    <source>
        <tissue evidence="7">Etiolated seedlings</tissue>
    </source>
</reference>
<accession>A0A1S2XQ04</accession>
<protein>
    <submittedName>
        <fullName evidence="7">Pumilio homolog 23</fullName>
    </submittedName>
</protein>
<feature type="compositionally biased region" description="Basic and acidic residues" evidence="5">
    <location>
        <begin position="722"/>
        <end position="744"/>
    </location>
</feature>
<dbReference type="STRING" id="3827.A0A1S2XQ04"/>
<dbReference type="InterPro" id="IPR011989">
    <property type="entry name" value="ARM-like"/>
</dbReference>
<keyword evidence="2" id="KW-0810">Translation regulation</keyword>
<name>A0A1S2XQ04_CICAR</name>
<dbReference type="PaxDb" id="3827-XP_004492702.1"/>
<evidence type="ECO:0000256" key="1">
    <source>
        <dbReference type="ARBA" id="ARBA00022737"/>
    </source>
</evidence>
<dbReference type="InterPro" id="IPR016024">
    <property type="entry name" value="ARM-type_fold"/>
</dbReference>
<dbReference type="AlphaFoldDB" id="A0A1S2XQ04"/>
<evidence type="ECO:0000256" key="3">
    <source>
        <dbReference type="ARBA" id="ARBA00022884"/>
    </source>
</evidence>
<evidence type="ECO:0000313" key="6">
    <source>
        <dbReference type="Proteomes" id="UP000087171"/>
    </source>
</evidence>
<keyword evidence="6" id="KW-1185">Reference proteome</keyword>
<feature type="compositionally biased region" description="Low complexity" evidence="5">
    <location>
        <begin position="645"/>
        <end position="654"/>
    </location>
</feature>
<feature type="compositionally biased region" description="Low complexity" evidence="5">
    <location>
        <begin position="668"/>
        <end position="680"/>
    </location>
</feature>
<feature type="repeat" description="Pumilio" evidence="4">
    <location>
        <begin position="357"/>
        <end position="394"/>
    </location>
</feature>
<sequence length="744" mass="83193">MVSVGSKALPSTGFHSRRKSKKPKTGPTSSDATSFDNRNTHRRNTFSSPPQQQQQQYRSHIRKQVDPETTKYLSEIANLFESEGVELEERSLICANALEETKGKEFEIATDYILSHTLETILQGCDVDNLCAFFQSSADQFPFIAMDRSGSHVAQTALNCLADHLQYDDGRPLVEEALTVICKVIAANSVDVMCNCYGSHVLRTLLCLCKGVPLDKSGFYLSKSTTALAQRMNSKDFSSKNDCATNFQSGFPDLLNLLVSEMLKHASKCIKSLQVDQFSSLVFQTTLRVIAGNDELLLDVIPILLGCKNKNNAEGNFIENKVVPELRNLLKDAGFSHLMEVVLEVSPAALFKELFTKVFRNSLLDLSSHQLGNFVVQALISHASDQDLMELIWDELGPNMEGLFQMGRSGVVASLIAACEKLHINEHKCCEALAKTLCLEDESSKWIVPRLLYLDSYFTCEDKSNWNWQSGARMHVMGSLILQTIFRFNSEYIKPFITSITLMDTNHVLEAVRDSRGSHVIEAFLISGAPGKQKRRLVTKLQGHFGEVALNSSGVFTIDKCFTACNLSLRETIVSEILAVRNELSKTKQGIYLLRKLDVDGFAASPDHWRLKQTSKESTYKEFYATFGSSDTRSTKNDGFLADTSNNNKSNPNNVKEMRKEIDQSLGSSFLSSDGFNKNQNKTKQKHKKNVEISGNEDNSSRKKKRSKKEKVESGYEAATETAKKRERNRDVSETPGKKLKTSD</sequence>
<evidence type="ECO:0000256" key="5">
    <source>
        <dbReference type="SAM" id="MobiDB-lite"/>
    </source>
</evidence>
<dbReference type="PROSITE" id="PS50302">
    <property type="entry name" value="PUM"/>
    <property type="match status" value="1"/>
</dbReference>
<dbReference type="SMART" id="SM00025">
    <property type="entry name" value="Pumilio"/>
    <property type="match status" value="6"/>
</dbReference>
<dbReference type="PANTHER" id="PTHR13102:SF0">
    <property type="entry name" value="NUCLEOLAR PROTEIN 9"/>
    <property type="match status" value="1"/>
</dbReference>
<dbReference type="GO" id="GO:0030686">
    <property type="term" value="C:90S preribosome"/>
    <property type="evidence" value="ECO:0007669"/>
    <property type="project" value="TreeGrafter"/>
</dbReference>
<dbReference type="GO" id="GO:0005730">
    <property type="term" value="C:nucleolus"/>
    <property type="evidence" value="ECO:0007669"/>
    <property type="project" value="TreeGrafter"/>
</dbReference>
<dbReference type="GO" id="GO:0000447">
    <property type="term" value="P:endonucleolytic cleavage in ITS1 to separate SSU-rRNA from 5.8S rRNA and LSU-rRNA from tricistronic rRNA transcript (SSU-rRNA, 5.8S rRNA, LSU-rRNA)"/>
    <property type="evidence" value="ECO:0007669"/>
    <property type="project" value="TreeGrafter"/>
</dbReference>
<dbReference type="GO" id="GO:0030688">
    <property type="term" value="C:preribosome, small subunit precursor"/>
    <property type="evidence" value="ECO:0007669"/>
    <property type="project" value="TreeGrafter"/>
</dbReference>
<dbReference type="eggNOG" id="KOG2188">
    <property type="taxonomic scope" value="Eukaryota"/>
</dbReference>
<dbReference type="Gene3D" id="1.25.10.10">
    <property type="entry name" value="Leucine-rich Repeat Variant"/>
    <property type="match status" value="2"/>
</dbReference>
<dbReference type="RefSeq" id="XP_004492702.1">
    <property type="nucleotide sequence ID" value="XM_004492645.2"/>
</dbReference>
<feature type="compositionally biased region" description="Basic residues" evidence="5">
    <location>
        <begin position="15"/>
        <end position="24"/>
    </location>
</feature>